<dbReference type="RefSeq" id="WP_089918375.1">
    <property type="nucleotide sequence ID" value="NZ_FOBB01000007.1"/>
</dbReference>
<dbReference type="Proteomes" id="UP000198984">
    <property type="component" value="Unassembled WGS sequence"/>
</dbReference>
<dbReference type="InterPro" id="IPR027385">
    <property type="entry name" value="Beta-barrel_OMP"/>
</dbReference>
<dbReference type="InterPro" id="IPR011250">
    <property type="entry name" value="OMP/PagP_B-barrel"/>
</dbReference>
<dbReference type="STRING" id="573321.SAMN04488505_107288"/>
<sequence length="202" mass="21467">MKRIFKLTLAAAAVFCSSIAVAQTQQGNMMVGGDISSFNLEFLGGGSGTAFDMSLTPKVAYFIKDGLALGGYVNFGLSTAKDQGTKTTYGIGALGRYFLEDQKVRKMEFSKRSRFFVEANAGFGGRNYSGGGGSTNGLDLGVGPGIAYFITPNVSLEALLKYNLTVGFGSATTSNRLNLAVGFQVYLPTAKARELIREERGK</sequence>
<feature type="chain" id="PRO_5011588108" evidence="2">
    <location>
        <begin position="23"/>
        <end position="202"/>
    </location>
</feature>
<dbReference type="AlphaFoldDB" id="A0A1H8D158"/>
<proteinExistence type="predicted"/>
<keyword evidence="5" id="KW-1185">Reference proteome</keyword>
<reference evidence="4 5" key="1">
    <citation type="submission" date="2016-10" db="EMBL/GenBank/DDBJ databases">
        <authorList>
            <person name="de Groot N.N."/>
        </authorList>
    </citation>
    <scope>NUCLEOTIDE SEQUENCE [LARGE SCALE GENOMIC DNA]</scope>
    <source>
        <strain evidence="4 5">DSM 21039</strain>
    </source>
</reference>
<evidence type="ECO:0000259" key="3">
    <source>
        <dbReference type="Pfam" id="PF13505"/>
    </source>
</evidence>
<feature type="signal peptide" evidence="2">
    <location>
        <begin position="1"/>
        <end position="22"/>
    </location>
</feature>
<organism evidence="4 5">
    <name type="scientific">Chitinophaga rupis</name>
    <dbReference type="NCBI Taxonomy" id="573321"/>
    <lineage>
        <taxon>Bacteria</taxon>
        <taxon>Pseudomonadati</taxon>
        <taxon>Bacteroidota</taxon>
        <taxon>Chitinophagia</taxon>
        <taxon>Chitinophagales</taxon>
        <taxon>Chitinophagaceae</taxon>
        <taxon>Chitinophaga</taxon>
    </lineage>
</organism>
<protein>
    <submittedName>
        <fullName evidence="4">Outer membrane protein beta-barrel domain-containing protein</fullName>
    </submittedName>
</protein>
<dbReference type="SUPFAM" id="SSF56925">
    <property type="entry name" value="OMPA-like"/>
    <property type="match status" value="1"/>
</dbReference>
<accession>A0A1H8D158</accession>
<dbReference type="EMBL" id="FOBB01000007">
    <property type="protein sequence ID" value="SEN00955.1"/>
    <property type="molecule type" value="Genomic_DNA"/>
</dbReference>
<dbReference type="Pfam" id="PF13505">
    <property type="entry name" value="OMP_b-brl"/>
    <property type="match status" value="1"/>
</dbReference>
<feature type="domain" description="Outer membrane protein beta-barrel" evidence="3">
    <location>
        <begin position="8"/>
        <end position="181"/>
    </location>
</feature>
<evidence type="ECO:0000313" key="4">
    <source>
        <dbReference type="EMBL" id="SEN00955.1"/>
    </source>
</evidence>
<name>A0A1H8D158_9BACT</name>
<dbReference type="OrthoDB" id="945117at2"/>
<evidence type="ECO:0000313" key="5">
    <source>
        <dbReference type="Proteomes" id="UP000198984"/>
    </source>
</evidence>
<gene>
    <name evidence="4" type="ORF">SAMN04488505_107288</name>
</gene>
<evidence type="ECO:0000256" key="2">
    <source>
        <dbReference type="SAM" id="SignalP"/>
    </source>
</evidence>
<evidence type="ECO:0000256" key="1">
    <source>
        <dbReference type="ARBA" id="ARBA00022729"/>
    </source>
</evidence>
<keyword evidence="1 2" id="KW-0732">Signal</keyword>